<dbReference type="AlphaFoldDB" id="A8MBB7"/>
<dbReference type="GeneID" id="5708515"/>
<evidence type="ECO:0000256" key="1">
    <source>
        <dbReference type="SAM" id="MobiDB-lite"/>
    </source>
</evidence>
<dbReference type="EMBL" id="CP000852">
    <property type="protein sequence ID" value="ABW01207.1"/>
    <property type="molecule type" value="Genomic_DNA"/>
</dbReference>
<dbReference type="OrthoDB" id="382298at2157"/>
<dbReference type="eggNOG" id="arCOG05454">
    <property type="taxonomic scope" value="Archaea"/>
</dbReference>
<evidence type="ECO:0000256" key="2">
    <source>
        <dbReference type="SAM" id="Phobius"/>
    </source>
</evidence>
<keyword evidence="2" id="KW-0472">Membrane</keyword>
<keyword evidence="2" id="KW-1133">Transmembrane helix</keyword>
<feature type="compositionally biased region" description="Polar residues" evidence="1">
    <location>
        <begin position="34"/>
        <end position="68"/>
    </location>
</feature>
<keyword evidence="2" id="KW-0812">Transmembrane</keyword>
<reference evidence="3 4" key="1">
    <citation type="submission" date="2007-10" db="EMBL/GenBank/DDBJ databases">
        <title>Complete sequence of Caldivirga maquilingensis IC-167.</title>
        <authorList>
            <consortium name="US DOE Joint Genome Institute"/>
            <person name="Copeland A."/>
            <person name="Lucas S."/>
            <person name="Lapidus A."/>
            <person name="Barry K."/>
            <person name="Glavina del Rio T."/>
            <person name="Dalin E."/>
            <person name="Tice H."/>
            <person name="Pitluck S."/>
            <person name="Saunders E."/>
            <person name="Brettin T."/>
            <person name="Bruce D."/>
            <person name="Detter J.C."/>
            <person name="Han C."/>
            <person name="Schmutz J."/>
            <person name="Larimer F."/>
            <person name="Land M."/>
            <person name="Hauser L."/>
            <person name="Kyrpides N."/>
            <person name="Ivanova N."/>
            <person name="Biddle J.F."/>
            <person name="Zhang Z."/>
            <person name="Fitz-Gibbon S.T."/>
            <person name="Lowe T.M."/>
            <person name="Saltikov C."/>
            <person name="House C.H."/>
            <person name="Richardson P."/>
        </authorList>
    </citation>
    <scope>NUCLEOTIDE SEQUENCE [LARGE SCALE GENOMIC DNA]</scope>
    <source>
        <strain evidence="4">ATCC 700844 / DSM 13496 / JCM 10307 / IC-167</strain>
    </source>
</reference>
<dbReference type="Proteomes" id="UP000001137">
    <property type="component" value="Chromosome"/>
</dbReference>
<proteinExistence type="predicted"/>
<organism evidence="3 4">
    <name type="scientific">Caldivirga maquilingensis (strain ATCC 700844 / DSM 13496 / JCM 10307 / IC-167)</name>
    <dbReference type="NCBI Taxonomy" id="397948"/>
    <lineage>
        <taxon>Archaea</taxon>
        <taxon>Thermoproteota</taxon>
        <taxon>Thermoprotei</taxon>
        <taxon>Thermoproteales</taxon>
        <taxon>Thermoproteaceae</taxon>
        <taxon>Caldivirga</taxon>
    </lineage>
</organism>
<keyword evidence="4" id="KW-1185">Reference proteome</keyword>
<evidence type="ECO:0000313" key="4">
    <source>
        <dbReference type="Proteomes" id="UP000001137"/>
    </source>
</evidence>
<accession>A8MBB7</accession>
<gene>
    <name evidence="3" type="ordered locus">Cmaq_0361</name>
</gene>
<feature type="region of interest" description="Disordered" evidence="1">
    <location>
        <begin position="30"/>
        <end position="68"/>
    </location>
</feature>
<dbReference type="RefSeq" id="WP_012185427.1">
    <property type="nucleotide sequence ID" value="NC_009954.1"/>
</dbReference>
<name>A8MBB7_CALMQ</name>
<feature type="transmembrane region" description="Helical" evidence="2">
    <location>
        <begin position="6"/>
        <end position="24"/>
    </location>
</feature>
<dbReference type="KEGG" id="cma:Cmaq_0361"/>
<sequence length="217" mass="23708">MSIINIVLIAAVVIVALVVILLAVRRGRRGGVKDSSSSTGNLSNINIRQNPGGQGMGTQQVDEQTSQSSVDSLRNELISRIEGLTLMISEINKRVSELATRQFTQQESPVMMISYAPSSLSEVRDMVNVDALALVDAVSHKVIERDGDYPFESLNDYVTMVSRDKLSYMSIVKDGVSIYVVPIVEDTLYSIIVSSKPLSNVDVNVIKRLVGNYASSR</sequence>
<protein>
    <recommendedName>
        <fullName evidence="5">Roadblock/LC7 family protein</fullName>
    </recommendedName>
</protein>
<dbReference type="HOGENOM" id="CLU_1269861_0_0_2"/>
<evidence type="ECO:0008006" key="5">
    <source>
        <dbReference type="Google" id="ProtNLM"/>
    </source>
</evidence>
<evidence type="ECO:0000313" key="3">
    <source>
        <dbReference type="EMBL" id="ABW01207.1"/>
    </source>
</evidence>